<dbReference type="PROSITE" id="PS50928">
    <property type="entry name" value="ABC_TM1"/>
    <property type="match status" value="1"/>
</dbReference>
<dbReference type="CDD" id="cd06261">
    <property type="entry name" value="TM_PBP2"/>
    <property type="match status" value="1"/>
</dbReference>
<evidence type="ECO:0000259" key="8">
    <source>
        <dbReference type="PROSITE" id="PS50928"/>
    </source>
</evidence>
<evidence type="ECO:0000256" key="3">
    <source>
        <dbReference type="ARBA" id="ARBA00022475"/>
    </source>
</evidence>
<evidence type="ECO:0000256" key="4">
    <source>
        <dbReference type="ARBA" id="ARBA00022692"/>
    </source>
</evidence>
<feature type="transmembrane region" description="Helical" evidence="7">
    <location>
        <begin position="178"/>
        <end position="195"/>
    </location>
</feature>
<dbReference type="GO" id="GO:0043190">
    <property type="term" value="C:ATP-binding cassette (ABC) transporter complex"/>
    <property type="evidence" value="ECO:0007669"/>
    <property type="project" value="InterPro"/>
</dbReference>
<feature type="transmembrane region" description="Helical" evidence="7">
    <location>
        <begin position="97"/>
        <end position="117"/>
    </location>
</feature>
<comment type="caution">
    <text evidence="9">The sequence shown here is derived from an EMBL/GenBank/DDBJ whole genome shotgun (WGS) entry which is preliminary data.</text>
</comment>
<sequence length="238" mass="26418">MQLLDSSQLLLAAGEPGYEVLFQGSNFLRLLAGLWVSLRIALVSMIFSIALGLVLGLIMTSKNIFVRFVTRVYLDFIRVMPPLVLLFVVFFDSATIFGVDISGETAAVIVFTAWGTAEMGDLTRGALQSVPVHQYQSALALGMNKTQVATRVIVPQAVRSLVPNVVNLSTRMIKTTSLVVLIGVIEVLKVGQSIIDANRFEYPDAALWVYGMVFFLYFALCFPISWFSRRLEKKWKLA</sequence>
<dbReference type="GO" id="GO:0006865">
    <property type="term" value="P:amino acid transport"/>
    <property type="evidence" value="ECO:0007669"/>
    <property type="project" value="TreeGrafter"/>
</dbReference>
<dbReference type="InterPro" id="IPR000515">
    <property type="entry name" value="MetI-like"/>
</dbReference>
<dbReference type="PANTHER" id="PTHR30614:SF36">
    <property type="entry name" value="ABC TRANSPORTER MEMBRANE-SPANNING PERMEASE-GLUTAMINE TRANSPORT"/>
    <property type="match status" value="1"/>
</dbReference>
<evidence type="ECO:0000313" key="10">
    <source>
        <dbReference type="Proteomes" id="UP000315353"/>
    </source>
</evidence>
<evidence type="ECO:0000313" key="9">
    <source>
        <dbReference type="EMBL" id="GEB98769.1"/>
    </source>
</evidence>
<dbReference type="AlphaFoldDB" id="A0AB73BA64"/>
<dbReference type="NCBIfam" id="TIGR01726">
    <property type="entry name" value="HEQRo_perm_3TM"/>
    <property type="match status" value="1"/>
</dbReference>
<keyword evidence="6 7" id="KW-0472">Membrane</keyword>
<feature type="transmembrane region" description="Helical" evidence="7">
    <location>
        <begin position="36"/>
        <end position="60"/>
    </location>
</feature>
<dbReference type="GeneID" id="82879176"/>
<accession>A0AB73BA64</accession>
<dbReference type="RefSeq" id="WP_075730921.1">
    <property type="nucleotide sequence ID" value="NZ_BJNB01000051.1"/>
</dbReference>
<dbReference type="InterPro" id="IPR043429">
    <property type="entry name" value="ArtM/GltK/GlnP/TcyL/YhdX-like"/>
</dbReference>
<keyword evidence="3" id="KW-1003">Cell membrane</keyword>
<evidence type="ECO:0000256" key="6">
    <source>
        <dbReference type="ARBA" id="ARBA00023136"/>
    </source>
</evidence>
<evidence type="ECO:0000256" key="1">
    <source>
        <dbReference type="ARBA" id="ARBA00004651"/>
    </source>
</evidence>
<dbReference type="Gene3D" id="1.10.3720.10">
    <property type="entry name" value="MetI-like"/>
    <property type="match status" value="1"/>
</dbReference>
<dbReference type="GO" id="GO:0022857">
    <property type="term" value="F:transmembrane transporter activity"/>
    <property type="evidence" value="ECO:0007669"/>
    <property type="project" value="InterPro"/>
</dbReference>
<comment type="subcellular location">
    <subcellularLocation>
        <location evidence="1 7">Cell membrane</location>
        <topology evidence="1 7">Multi-pass membrane protein</topology>
    </subcellularLocation>
</comment>
<evidence type="ECO:0000256" key="2">
    <source>
        <dbReference type="ARBA" id="ARBA00022448"/>
    </source>
</evidence>
<dbReference type="InterPro" id="IPR035906">
    <property type="entry name" value="MetI-like_sf"/>
</dbReference>
<evidence type="ECO:0000256" key="5">
    <source>
        <dbReference type="ARBA" id="ARBA00022989"/>
    </source>
</evidence>
<dbReference type="Pfam" id="PF00528">
    <property type="entry name" value="BPD_transp_1"/>
    <property type="match status" value="1"/>
</dbReference>
<keyword evidence="4 7" id="KW-0812">Transmembrane</keyword>
<dbReference type="Proteomes" id="UP000315353">
    <property type="component" value="Unassembled WGS sequence"/>
</dbReference>
<evidence type="ECO:0000256" key="7">
    <source>
        <dbReference type="RuleBase" id="RU363032"/>
    </source>
</evidence>
<comment type="similarity">
    <text evidence="7">Belongs to the binding-protein-dependent transport system permease family.</text>
</comment>
<gene>
    <name evidence="9" type="primary">glnP</name>
    <name evidence="9" type="ORF">CFL01nite_22640</name>
</gene>
<feature type="domain" description="ABC transmembrane type-1" evidence="8">
    <location>
        <begin position="34"/>
        <end position="225"/>
    </location>
</feature>
<keyword evidence="2 7" id="KW-0813">Transport</keyword>
<dbReference type="InterPro" id="IPR010065">
    <property type="entry name" value="AA_ABC_transptr_permease_3TM"/>
</dbReference>
<dbReference type="SUPFAM" id="SSF161098">
    <property type="entry name" value="MetI-like"/>
    <property type="match status" value="1"/>
</dbReference>
<feature type="transmembrane region" description="Helical" evidence="7">
    <location>
        <begin position="72"/>
        <end position="91"/>
    </location>
</feature>
<organism evidence="9 10">
    <name type="scientific">Corynebacterium flavescens</name>
    <dbReference type="NCBI Taxonomy" id="28028"/>
    <lineage>
        <taxon>Bacteria</taxon>
        <taxon>Bacillati</taxon>
        <taxon>Actinomycetota</taxon>
        <taxon>Actinomycetes</taxon>
        <taxon>Mycobacteriales</taxon>
        <taxon>Corynebacteriaceae</taxon>
        <taxon>Corynebacterium</taxon>
    </lineage>
</organism>
<reference evidence="9 10" key="1">
    <citation type="submission" date="2019-06" db="EMBL/GenBank/DDBJ databases">
        <title>Whole genome shotgun sequence of Corynebacterium flavescens NBRC 14136.</title>
        <authorList>
            <person name="Hosoyama A."/>
            <person name="Uohara A."/>
            <person name="Ohji S."/>
            <person name="Ichikawa N."/>
        </authorList>
    </citation>
    <scope>NUCLEOTIDE SEQUENCE [LARGE SCALE GENOMIC DNA]</scope>
    <source>
        <strain evidence="9 10">NBRC 14136</strain>
    </source>
</reference>
<keyword evidence="5 7" id="KW-1133">Transmembrane helix</keyword>
<proteinExistence type="inferred from homology"/>
<dbReference type="PANTHER" id="PTHR30614">
    <property type="entry name" value="MEMBRANE COMPONENT OF AMINO ACID ABC TRANSPORTER"/>
    <property type="match status" value="1"/>
</dbReference>
<feature type="transmembrane region" description="Helical" evidence="7">
    <location>
        <begin position="207"/>
        <end position="227"/>
    </location>
</feature>
<name>A0AB73BA64_CORFL</name>
<dbReference type="EMBL" id="BJNB01000051">
    <property type="protein sequence ID" value="GEB98769.1"/>
    <property type="molecule type" value="Genomic_DNA"/>
</dbReference>
<protein>
    <submittedName>
        <fullName evidence="9">Amino acid ABC transporter permease</fullName>
    </submittedName>
</protein>